<comment type="caution">
    <text evidence="1">The sequence shown here is derived from an EMBL/GenBank/DDBJ whole genome shotgun (WGS) entry which is preliminary data.</text>
</comment>
<sequence>MASTFHGSFDADVAIPAPHCGPGGTMNFNFGSSPTDGQKRRIVPFSTIPFAPDPDFVDRPAILAWVRDKCAGAGARAALVGLGGVGKSQLAIQYAHSIRDASSQTFVFWVHASTRARFEEAYRDIAERLQLPGRSDPKANVLRLVSEWLRDEANGRWVMVLDNVDDVETFFPSRKRQRDNADASEQTPLATYVPQSRNGAILVTSRSKDAAVRLAGGHNKTKEVLAMGEDEGLQLLRKKLDDALIEESAVELLRALDCIPLAISQAAAYINRRARMTIAGYLREFQRNSKKQESLLNWDAGELRRDTSASNSVVTTWQMSFEQIQRERQSAAELLSLMSFFNPQGIPESTLRRYSRDATGATSADNKEDKEDEEEADSAFDEDLDMLQAYSLVSMTADNDACEMHALVQFCMRVWLSSFGNAEQWEQRFVALMAQELPSGEYKNWAKCQQLFPHVEPLFNAESTAKESLKAWAHILTNAAWYLRERGSYSVAEQLNRRALEGREKELGERHPDTLTSVYCLAHLLHTLRQYAEAAELYQQACDSRTEQLGPNHPRTIACRNHFAALQQEADTSYCVVHELEKMTKWCYARAVRGPCGKNKRSWSGTARRSIEPGGPGRSRQATAVSPPATSSTRLRYCTVTESFVHFLHEHTVLASRVQLARKALMELTFAYAAARHSSEGTSSCNKPSRVRADSLFRQRTHAVIACVRIADDDCHVATLLMVRPAGAPHAESRTWPRKRALGTRSAPPRPQHFTASIMVKLDEHDKRRTYAVRKTAEDMKPHDQGLWRVLFQISPIVLDLVVAMWYITHLFDAYMAFVLFSMGFAYTCIGWYFTTLSQPTKRDWAEKQRTESSTVNEMVRNWQTVAYFNRLTYEHSRYAASIASTVRAQYAYHVRSMGGCVAQDMLMVSGFAACCVLGMRQIVAGRKQVGDLVTLIMYWRTMTSPLHVLSNSHRLISSSLINAERLLQLLNTKPSVADREGARDLVVESGVVEFMNVEFAYDERKPIIRGVDLRAEGGQTIAFVGATGGGKSTMLKLLFRFYDVTGGTITIDGQDLRSVTQTSLRDVLGLVPQDPVLFNQTIRENVRYARLDATDAEVEDACRAAAVHDDIVGFPDGYSSKVGERGVRLSGGQLQRIAIARVFLKRPKIVLLDEATSAIDSGTEALIQKAFRKLSKGRTTLVIAHRLSTIVDADQILVMEKGAIVERGTHGELIEKRGKYSELWVKQTAGQLSNLGSNVPSKVSSTSAGVDVSPLIDLTPTAEHDATATRAGGKEQ</sequence>
<evidence type="ECO:0000313" key="2">
    <source>
        <dbReference type="Proteomes" id="UP001153331"/>
    </source>
</evidence>
<gene>
    <name evidence="1" type="ORF">OPT61_g4848</name>
</gene>
<name>A0ACC2ICG3_9PLEO</name>
<evidence type="ECO:0000313" key="1">
    <source>
        <dbReference type="EMBL" id="KAJ8112893.1"/>
    </source>
</evidence>
<accession>A0ACC2ICG3</accession>
<dbReference type="Proteomes" id="UP001153331">
    <property type="component" value="Unassembled WGS sequence"/>
</dbReference>
<protein>
    <submittedName>
        <fullName evidence="1">Uncharacterized protein</fullName>
    </submittedName>
</protein>
<organism evidence="1 2">
    <name type="scientific">Boeremia exigua</name>
    <dbReference type="NCBI Taxonomy" id="749465"/>
    <lineage>
        <taxon>Eukaryota</taxon>
        <taxon>Fungi</taxon>
        <taxon>Dikarya</taxon>
        <taxon>Ascomycota</taxon>
        <taxon>Pezizomycotina</taxon>
        <taxon>Dothideomycetes</taxon>
        <taxon>Pleosporomycetidae</taxon>
        <taxon>Pleosporales</taxon>
        <taxon>Pleosporineae</taxon>
        <taxon>Didymellaceae</taxon>
        <taxon>Boeremia</taxon>
    </lineage>
</organism>
<dbReference type="EMBL" id="JAPHNI010000290">
    <property type="protein sequence ID" value="KAJ8112893.1"/>
    <property type="molecule type" value="Genomic_DNA"/>
</dbReference>
<keyword evidence="2" id="KW-1185">Reference proteome</keyword>
<reference evidence="1" key="1">
    <citation type="submission" date="2022-11" db="EMBL/GenBank/DDBJ databases">
        <title>Genome Sequence of Boeremia exigua.</title>
        <authorList>
            <person name="Buettner E."/>
        </authorList>
    </citation>
    <scope>NUCLEOTIDE SEQUENCE</scope>
    <source>
        <strain evidence="1">CU02</strain>
    </source>
</reference>
<proteinExistence type="predicted"/>